<dbReference type="PANTHER" id="PTHR47842:SF1">
    <property type="entry name" value="DUF676 DOMAIN-CONTAINING PROTEIN"/>
    <property type="match status" value="1"/>
</dbReference>
<feature type="compositionally biased region" description="Low complexity" evidence="2">
    <location>
        <begin position="270"/>
        <end position="292"/>
    </location>
</feature>
<feature type="compositionally biased region" description="Basic and acidic residues" evidence="2">
    <location>
        <begin position="252"/>
        <end position="262"/>
    </location>
</feature>
<dbReference type="SUPFAM" id="SSF53474">
    <property type="entry name" value="alpha/beta-Hydrolases"/>
    <property type="match status" value="1"/>
</dbReference>
<evidence type="ECO:0000256" key="1">
    <source>
        <dbReference type="ARBA" id="ARBA00007920"/>
    </source>
</evidence>
<organism evidence="4 5">
    <name type="scientific">Terfezia boudieri ATCC MYA-4762</name>
    <dbReference type="NCBI Taxonomy" id="1051890"/>
    <lineage>
        <taxon>Eukaryota</taxon>
        <taxon>Fungi</taxon>
        <taxon>Dikarya</taxon>
        <taxon>Ascomycota</taxon>
        <taxon>Pezizomycotina</taxon>
        <taxon>Pezizomycetes</taxon>
        <taxon>Pezizales</taxon>
        <taxon>Pezizaceae</taxon>
        <taxon>Terfezia</taxon>
    </lineage>
</organism>
<evidence type="ECO:0000256" key="2">
    <source>
        <dbReference type="SAM" id="MobiDB-lite"/>
    </source>
</evidence>
<dbReference type="STRING" id="1051890.A0A3N4M8H2"/>
<dbReference type="Proteomes" id="UP000267821">
    <property type="component" value="Unassembled WGS sequence"/>
</dbReference>
<evidence type="ECO:0000313" key="5">
    <source>
        <dbReference type="Proteomes" id="UP000267821"/>
    </source>
</evidence>
<dbReference type="Gene3D" id="3.40.50.1820">
    <property type="entry name" value="alpha/beta hydrolase"/>
    <property type="match status" value="1"/>
</dbReference>
<feature type="domain" description="DUF676" evidence="3">
    <location>
        <begin position="4"/>
        <end position="144"/>
    </location>
</feature>
<evidence type="ECO:0000313" key="4">
    <source>
        <dbReference type="EMBL" id="RPB29789.1"/>
    </source>
</evidence>
<reference evidence="4 5" key="1">
    <citation type="journal article" date="2018" name="Nat. Ecol. Evol.">
        <title>Pezizomycetes genomes reveal the molecular basis of ectomycorrhizal truffle lifestyle.</title>
        <authorList>
            <person name="Murat C."/>
            <person name="Payen T."/>
            <person name="Noel B."/>
            <person name="Kuo A."/>
            <person name="Morin E."/>
            <person name="Chen J."/>
            <person name="Kohler A."/>
            <person name="Krizsan K."/>
            <person name="Balestrini R."/>
            <person name="Da Silva C."/>
            <person name="Montanini B."/>
            <person name="Hainaut M."/>
            <person name="Levati E."/>
            <person name="Barry K.W."/>
            <person name="Belfiori B."/>
            <person name="Cichocki N."/>
            <person name="Clum A."/>
            <person name="Dockter R.B."/>
            <person name="Fauchery L."/>
            <person name="Guy J."/>
            <person name="Iotti M."/>
            <person name="Le Tacon F."/>
            <person name="Lindquist E.A."/>
            <person name="Lipzen A."/>
            <person name="Malagnac F."/>
            <person name="Mello A."/>
            <person name="Molinier V."/>
            <person name="Miyauchi S."/>
            <person name="Poulain J."/>
            <person name="Riccioni C."/>
            <person name="Rubini A."/>
            <person name="Sitrit Y."/>
            <person name="Splivallo R."/>
            <person name="Traeger S."/>
            <person name="Wang M."/>
            <person name="Zifcakova L."/>
            <person name="Wipf D."/>
            <person name="Zambonelli A."/>
            <person name="Paolocci F."/>
            <person name="Nowrousian M."/>
            <person name="Ottonello S."/>
            <person name="Baldrian P."/>
            <person name="Spatafora J.W."/>
            <person name="Henrissat B."/>
            <person name="Nagy L.G."/>
            <person name="Aury J.M."/>
            <person name="Wincker P."/>
            <person name="Grigoriev I.V."/>
            <person name="Bonfante P."/>
            <person name="Martin F.M."/>
        </authorList>
    </citation>
    <scope>NUCLEOTIDE SEQUENCE [LARGE SCALE GENOMIC DNA]</scope>
    <source>
        <strain evidence="4 5">ATCC MYA-4762</strain>
    </source>
</reference>
<dbReference type="AlphaFoldDB" id="A0A3N4M8H2"/>
<dbReference type="OrthoDB" id="442243at2759"/>
<name>A0A3N4M8H2_9PEZI</name>
<dbReference type="PANTHER" id="PTHR47842">
    <property type="entry name" value="EXPRESSED PROTEIN"/>
    <property type="match status" value="1"/>
</dbReference>
<dbReference type="InterPro" id="IPR007751">
    <property type="entry name" value="DUF676_lipase-like"/>
</dbReference>
<comment type="similarity">
    <text evidence="1">Belongs to the putative lipase ROG1 family.</text>
</comment>
<evidence type="ECO:0000259" key="3">
    <source>
        <dbReference type="Pfam" id="PF05057"/>
    </source>
</evidence>
<keyword evidence="5" id="KW-1185">Reference proteome</keyword>
<feature type="region of interest" description="Disordered" evidence="2">
    <location>
        <begin position="195"/>
        <end position="299"/>
    </location>
</feature>
<proteinExistence type="inferred from homology"/>
<gene>
    <name evidence="4" type="ORF">L211DRAFT_864352</name>
</gene>
<sequence length="464" mass="50423">MQMNKTLLLVFVHGFQGDDNTFEQFPTDLAGLTSHCLPQLTVLTKTYPCYATRGDLSLAVQNLRTWLQDLVIDLESRPGGSPHPTTNPSVRTILVCHSMGGIVSADVLLGIIDEPTVSGKRGRMMFPYIQGIIAFDTPFLGLAPSMFAHNVDAKVKSAGEVVKVVGAIAGGLWGGLKAGEEAIAKVDGSTALATRIPAEGAKAREEKDRERDREKRSTRSGREKEGGGTSSHRSSKSERERDPEGNSGRRNSRSEKEKSERPSHHRSSSSRHSSLVGLDTSSTPASTSPATTPKEEQPTAWSRWGKLALYAAGAASIAAAGTAASIYKREEIVAGFSWATSHLEFVSELYKSETLKTRLSRVSSIKGVGFANIYTSLGVRKANSMTAPPGVGGAVEQFLGMERTFCSEPQKESAREGWYKMVNKRADNEIAAHTGMFNGKTNLEYFWMRTHARDLVVAWAEGWK</sequence>
<feature type="compositionally biased region" description="Basic and acidic residues" evidence="2">
    <location>
        <begin position="201"/>
        <end position="226"/>
    </location>
</feature>
<feature type="compositionally biased region" description="Basic and acidic residues" evidence="2">
    <location>
        <begin position="235"/>
        <end position="244"/>
    </location>
</feature>
<dbReference type="InterPro" id="IPR029058">
    <property type="entry name" value="AB_hydrolase_fold"/>
</dbReference>
<dbReference type="Pfam" id="PF05057">
    <property type="entry name" value="DUF676"/>
    <property type="match status" value="1"/>
</dbReference>
<protein>
    <recommendedName>
        <fullName evidence="3">DUF676 domain-containing protein</fullName>
    </recommendedName>
</protein>
<dbReference type="EMBL" id="ML121527">
    <property type="protein sequence ID" value="RPB29789.1"/>
    <property type="molecule type" value="Genomic_DNA"/>
</dbReference>
<accession>A0A3N4M8H2</accession>
<dbReference type="InParanoid" id="A0A3N4M8H2"/>